<accession>A0ABS7FS12</accession>
<keyword evidence="2" id="KW-1185">Reference proteome</keyword>
<dbReference type="RefSeq" id="WP_220165067.1">
    <property type="nucleotide sequence ID" value="NZ_JAIBOA010000004.1"/>
</dbReference>
<protein>
    <submittedName>
        <fullName evidence="1">Uncharacterized protein</fullName>
    </submittedName>
</protein>
<sequence length="210" mass="22703">MPVFPSDAPFPLGPPERFHAVHRGREYRASADELAAAAVLEPAAGPGLRVDPAELDAWTRDRITFRWRGEPFVYRGHDKAAGVAAGDYAGADPDFAAAHLRRYGRHHLGYLPLSEITDFGREQDDLLAVRAGEARTLASLDPLAGGLTFLDRGEAFEPYALDGLWVKCRHLGGSPLVRSHWILRTEPSPGGGTTGFVSLRPSALRAALAS</sequence>
<organism evidence="1 2">
    <name type="scientific">Actinomadura parmotrematis</name>
    <dbReference type="NCBI Taxonomy" id="2864039"/>
    <lineage>
        <taxon>Bacteria</taxon>
        <taxon>Bacillati</taxon>
        <taxon>Actinomycetota</taxon>
        <taxon>Actinomycetes</taxon>
        <taxon>Streptosporangiales</taxon>
        <taxon>Thermomonosporaceae</taxon>
        <taxon>Actinomadura</taxon>
    </lineage>
</organism>
<dbReference type="EMBL" id="JAIBOA010000004">
    <property type="protein sequence ID" value="MBW8482514.1"/>
    <property type="molecule type" value="Genomic_DNA"/>
</dbReference>
<evidence type="ECO:0000313" key="2">
    <source>
        <dbReference type="Proteomes" id="UP000774570"/>
    </source>
</evidence>
<gene>
    <name evidence="1" type="ORF">K1Y72_09075</name>
</gene>
<evidence type="ECO:0000313" key="1">
    <source>
        <dbReference type="EMBL" id="MBW8482514.1"/>
    </source>
</evidence>
<proteinExistence type="predicted"/>
<dbReference type="Proteomes" id="UP000774570">
    <property type="component" value="Unassembled WGS sequence"/>
</dbReference>
<reference evidence="1 2" key="1">
    <citation type="submission" date="2021-07" db="EMBL/GenBank/DDBJ databases">
        <title>Actinomadura sp. PM05-2 isolated from lichen.</title>
        <authorList>
            <person name="Somphong A."/>
            <person name="Phongsopitanun W."/>
            <person name="Tanasupawat S."/>
            <person name="Peongsungnone V."/>
        </authorList>
    </citation>
    <scope>NUCLEOTIDE SEQUENCE [LARGE SCALE GENOMIC DNA]</scope>
    <source>
        <strain evidence="1 2">PM05-2</strain>
    </source>
</reference>
<comment type="caution">
    <text evidence="1">The sequence shown here is derived from an EMBL/GenBank/DDBJ whole genome shotgun (WGS) entry which is preliminary data.</text>
</comment>
<name>A0ABS7FS12_9ACTN</name>